<dbReference type="Proteomes" id="UP000638560">
    <property type="component" value="Unassembled WGS sequence"/>
</dbReference>
<name>A0ABS0GMQ6_9ACTN</name>
<evidence type="ECO:0000313" key="2">
    <source>
        <dbReference type="Proteomes" id="UP000638560"/>
    </source>
</evidence>
<gene>
    <name evidence="1" type="ORF">I0C86_00460</name>
</gene>
<dbReference type="EMBL" id="JADPUN010000022">
    <property type="protein sequence ID" value="MBF9127474.1"/>
    <property type="molecule type" value="Genomic_DNA"/>
</dbReference>
<reference evidence="1 2" key="1">
    <citation type="submission" date="2020-11" db="EMBL/GenBank/DDBJ databases">
        <title>A novel isolate from a Black sea contaminated sediment with potential to produce alkanes: Plantactinospora alkalitolerans sp. nov.</title>
        <authorList>
            <person name="Carro L."/>
            <person name="Veyisoglu A."/>
            <person name="Guven K."/>
            <person name="Schumann P."/>
            <person name="Klenk H.-P."/>
            <person name="Sahin N."/>
        </authorList>
    </citation>
    <scope>NUCLEOTIDE SEQUENCE [LARGE SCALE GENOMIC DNA]</scope>
    <source>
        <strain evidence="1 2">S1510</strain>
    </source>
</reference>
<dbReference type="RefSeq" id="WP_196199140.1">
    <property type="nucleotide sequence ID" value="NZ_JADPUN010000022.1"/>
</dbReference>
<sequence>MDITQVKATISRGNQAARDGIDLTRGVRDRTEQAHTLAVGTVHDSGHKDVEAGLHKLLEALRESSRVAGLLHSGADAAQEYASRL</sequence>
<organism evidence="1 2">
    <name type="scientific">Plantactinospora alkalitolerans</name>
    <dbReference type="NCBI Taxonomy" id="2789879"/>
    <lineage>
        <taxon>Bacteria</taxon>
        <taxon>Bacillati</taxon>
        <taxon>Actinomycetota</taxon>
        <taxon>Actinomycetes</taxon>
        <taxon>Micromonosporales</taxon>
        <taxon>Micromonosporaceae</taxon>
        <taxon>Plantactinospora</taxon>
    </lineage>
</organism>
<accession>A0ABS0GMQ6</accession>
<keyword evidence="2" id="KW-1185">Reference proteome</keyword>
<evidence type="ECO:0000313" key="1">
    <source>
        <dbReference type="EMBL" id="MBF9127474.1"/>
    </source>
</evidence>
<protein>
    <submittedName>
        <fullName evidence="1">Uncharacterized protein</fullName>
    </submittedName>
</protein>
<proteinExistence type="predicted"/>
<comment type="caution">
    <text evidence="1">The sequence shown here is derived from an EMBL/GenBank/DDBJ whole genome shotgun (WGS) entry which is preliminary data.</text>
</comment>